<dbReference type="SUPFAM" id="SSF103473">
    <property type="entry name" value="MFS general substrate transporter"/>
    <property type="match status" value="1"/>
</dbReference>
<evidence type="ECO:0008006" key="4">
    <source>
        <dbReference type="Google" id="ProtNLM"/>
    </source>
</evidence>
<feature type="transmembrane region" description="Helical" evidence="1">
    <location>
        <begin position="45"/>
        <end position="66"/>
    </location>
</feature>
<protein>
    <recommendedName>
        <fullName evidence="4">Major Facilitator Superfamily protein</fullName>
    </recommendedName>
</protein>
<evidence type="ECO:0000313" key="2">
    <source>
        <dbReference type="EMBL" id="AZA10552.1"/>
    </source>
</evidence>
<feature type="transmembrane region" description="Helical" evidence="1">
    <location>
        <begin position="12"/>
        <end position="33"/>
    </location>
</feature>
<keyword evidence="3" id="KW-1185">Reference proteome</keyword>
<evidence type="ECO:0000256" key="1">
    <source>
        <dbReference type="SAM" id="Phobius"/>
    </source>
</evidence>
<name>A0A3G6IXZ0_9CORY</name>
<dbReference type="KEGG" id="cgk:CGERO_01085"/>
<keyword evidence="1" id="KW-1133">Transmembrane helix</keyword>
<sequence>MRDSAAKQVATLVLLDGMQVSLLVTVLPFLIFGRALDHGFSLIDATPIGIGFGVGLVGTLVIGYLVDRVDFIRLLQVLQILQAGCIGAALYGSWAQNYALLALASAASLGIARSVGPAKDKIRSSVVSRENRTRFNAFVRRYFLLFN</sequence>
<dbReference type="InterPro" id="IPR036259">
    <property type="entry name" value="MFS_trans_sf"/>
</dbReference>
<keyword evidence="1" id="KW-0812">Transmembrane</keyword>
<accession>A0A3G6IXZ0</accession>
<dbReference type="AlphaFoldDB" id="A0A3G6IXZ0"/>
<gene>
    <name evidence="2" type="ORF">CGERO_01085</name>
</gene>
<dbReference type="EMBL" id="CP033897">
    <property type="protein sequence ID" value="AZA10552.1"/>
    <property type="molecule type" value="Genomic_DNA"/>
</dbReference>
<evidence type="ECO:0000313" key="3">
    <source>
        <dbReference type="Proteomes" id="UP000271587"/>
    </source>
</evidence>
<reference evidence="2 3" key="1">
    <citation type="submission" date="2018-11" db="EMBL/GenBank/DDBJ databases">
        <authorList>
            <person name="Kleinhagauer T."/>
            <person name="Glaeser S.P."/>
            <person name="Spergser J."/>
            <person name="Ruckert C."/>
            <person name="Kaempfer P."/>
            <person name="Busse H.-J."/>
        </authorList>
    </citation>
    <scope>NUCLEOTIDE SEQUENCE [LARGE SCALE GENOMIC DNA]</scope>
    <source>
        <strain evidence="2 3">W8</strain>
    </source>
</reference>
<proteinExistence type="predicted"/>
<organism evidence="2 3">
    <name type="scientific">Corynebacterium gerontici</name>
    <dbReference type="NCBI Taxonomy" id="2079234"/>
    <lineage>
        <taxon>Bacteria</taxon>
        <taxon>Bacillati</taxon>
        <taxon>Actinomycetota</taxon>
        <taxon>Actinomycetes</taxon>
        <taxon>Mycobacteriales</taxon>
        <taxon>Corynebacteriaceae</taxon>
        <taxon>Corynebacterium</taxon>
    </lineage>
</organism>
<dbReference type="Proteomes" id="UP000271587">
    <property type="component" value="Chromosome"/>
</dbReference>
<keyword evidence="1" id="KW-0472">Membrane</keyword>